<feature type="region of interest" description="Disordered" evidence="1">
    <location>
        <begin position="1"/>
        <end position="50"/>
    </location>
</feature>
<sequence length="50" mass="5467">MVKLSPFAHNDKGRSSNSKLFLGASEPLGMRGSSDRKELDLKDGCWSKAN</sequence>
<accession>A0A2P2QUQ7</accession>
<evidence type="ECO:0000256" key="1">
    <source>
        <dbReference type="SAM" id="MobiDB-lite"/>
    </source>
</evidence>
<evidence type="ECO:0000313" key="2">
    <source>
        <dbReference type="EMBL" id="MBX70760.1"/>
    </source>
</evidence>
<dbReference type="AlphaFoldDB" id="A0A2P2QUQ7"/>
<proteinExistence type="predicted"/>
<organism evidence="2">
    <name type="scientific">Rhizophora mucronata</name>
    <name type="common">Asiatic mangrove</name>
    <dbReference type="NCBI Taxonomy" id="61149"/>
    <lineage>
        <taxon>Eukaryota</taxon>
        <taxon>Viridiplantae</taxon>
        <taxon>Streptophyta</taxon>
        <taxon>Embryophyta</taxon>
        <taxon>Tracheophyta</taxon>
        <taxon>Spermatophyta</taxon>
        <taxon>Magnoliopsida</taxon>
        <taxon>eudicotyledons</taxon>
        <taxon>Gunneridae</taxon>
        <taxon>Pentapetalae</taxon>
        <taxon>rosids</taxon>
        <taxon>fabids</taxon>
        <taxon>Malpighiales</taxon>
        <taxon>Rhizophoraceae</taxon>
        <taxon>Rhizophora</taxon>
    </lineage>
</organism>
<name>A0A2P2QUQ7_RHIMU</name>
<reference evidence="2" key="1">
    <citation type="submission" date="2018-02" db="EMBL/GenBank/DDBJ databases">
        <title>Rhizophora mucronata_Transcriptome.</title>
        <authorList>
            <person name="Meera S.P."/>
            <person name="Sreeshan A."/>
            <person name="Augustine A."/>
        </authorList>
    </citation>
    <scope>NUCLEOTIDE SEQUENCE</scope>
    <source>
        <tissue evidence="2">Leaf</tissue>
    </source>
</reference>
<protein>
    <submittedName>
        <fullName evidence="2">Uncharacterized protein</fullName>
    </submittedName>
</protein>
<dbReference type="EMBL" id="GGEC01090276">
    <property type="protein sequence ID" value="MBX70760.1"/>
    <property type="molecule type" value="Transcribed_RNA"/>
</dbReference>
<feature type="compositionally biased region" description="Basic and acidic residues" evidence="1">
    <location>
        <begin position="33"/>
        <end position="50"/>
    </location>
</feature>